<evidence type="ECO:0000256" key="12">
    <source>
        <dbReference type="ARBA" id="ARBA00023136"/>
    </source>
</evidence>
<evidence type="ECO:0000313" key="19">
    <source>
        <dbReference type="Proteomes" id="UP000053676"/>
    </source>
</evidence>
<dbReference type="Proteomes" id="UP000053676">
    <property type="component" value="Unassembled WGS sequence"/>
</dbReference>
<evidence type="ECO:0000259" key="17">
    <source>
        <dbReference type="SMART" id="SM00382"/>
    </source>
</evidence>
<dbReference type="GO" id="GO:0005840">
    <property type="term" value="C:ribosome"/>
    <property type="evidence" value="ECO:0007669"/>
    <property type="project" value="UniProtKB-KW"/>
</dbReference>
<dbReference type="OrthoDB" id="9443236at2759"/>
<evidence type="ECO:0000256" key="8">
    <source>
        <dbReference type="ARBA" id="ARBA00022741"/>
    </source>
</evidence>
<evidence type="ECO:0000256" key="3">
    <source>
        <dbReference type="ARBA" id="ARBA00006227"/>
    </source>
</evidence>
<dbReference type="CDD" id="cd00392">
    <property type="entry name" value="Ribosomal_L13"/>
    <property type="match status" value="1"/>
</dbReference>
<accession>W2T1I7</accession>
<protein>
    <submittedName>
        <fullName evidence="18">Ribosomal protein L13</fullName>
    </submittedName>
</protein>
<organism evidence="18 19">
    <name type="scientific">Necator americanus</name>
    <name type="common">Human hookworm</name>
    <dbReference type="NCBI Taxonomy" id="51031"/>
    <lineage>
        <taxon>Eukaryota</taxon>
        <taxon>Metazoa</taxon>
        <taxon>Ecdysozoa</taxon>
        <taxon>Nematoda</taxon>
        <taxon>Chromadorea</taxon>
        <taxon>Rhabditida</taxon>
        <taxon>Rhabditina</taxon>
        <taxon>Rhabditomorpha</taxon>
        <taxon>Strongyloidea</taxon>
        <taxon>Ancylostomatidae</taxon>
        <taxon>Bunostominae</taxon>
        <taxon>Necator</taxon>
    </lineage>
</organism>
<dbReference type="InterPro" id="IPR023395">
    <property type="entry name" value="MCP_dom_sf"/>
</dbReference>
<dbReference type="GO" id="GO:0016887">
    <property type="term" value="F:ATP hydrolysis activity"/>
    <property type="evidence" value="ECO:0007669"/>
    <property type="project" value="InterPro"/>
</dbReference>
<evidence type="ECO:0000256" key="13">
    <source>
        <dbReference type="ARBA" id="ARBA00023274"/>
    </source>
</evidence>
<dbReference type="PROSITE" id="PS50920">
    <property type="entry name" value="SOLCAR"/>
    <property type="match status" value="5"/>
</dbReference>
<comment type="subcellular location">
    <subcellularLocation>
        <location evidence="2">Cytoplasm</location>
    </subcellularLocation>
    <subcellularLocation>
        <location evidence="1">Membrane</location>
        <topology evidence="1">Multi-pass membrane protein</topology>
    </subcellularLocation>
</comment>
<dbReference type="GO" id="GO:0015658">
    <property type="term" value="F:branched-chain amino acid transmembrane transporter activity"/>
    <property type="evidence" value="ECO:0007669"/>
    <property type="project" value="InterPro"/>
</dbReference>
<evidence type="ECO:0000256" key="11">
    <source>
        <dbReference type="ARBA" id="ARBA00022980"/>
    </source>
</evidence>
<keyword evidence="9" id="KW-0067">ATP-binding</keyword>
<keyword evidence="11 18" id="KW-0689">Ribosomal protein</keyword>
<evidence type="ECO:0000256" key="14">
    <source>
        <dbReference type="PROSITE-ProRule" id="PRU00282"/>
    </source>
</evidence>
<dbReference type="Gene3D" id="3.40.50.300">
    <property type="entry name" value="P-loop containing nucleotide triphosphate hydrolases"/>
    <property type="match status" value="1"/>
</dbReference>
<dbReference type="InterPro" id="IPR036899">
    <property type="entry name" value="Ribosomal_uL13_sf"/>
</dbReference>
<feature type="domain" description="AAA+ ATPase" evidence="17">
    <location>
        <begin position="218"/>
        <end position="376"/>
    </location>
</feature>
<dbReference type="Pfam" id="PF00572">
    <property type="entry name" value="Ribosomal_L13"/>
    <property type="match status" value="1"/>
</dbReference>
<feature type="repeat" description="Solcar" evidence="14">
    <location>
        <begin position="1129"/>
        <end position="1209"/>
    </location>
</feature>
<dbReference type="Gene3D" id="3.90.1180.10">
    <property type="entry name" value="Ribosomal protein L13"/>
    <property type="match status" value="1"/>
</dbReference>
<evidence type="ECO:0000256" key="5">
    <source>
        <dbReference type="ARBA" id="ARBA00006914"/>
    </source>
</evidence>
<dbReference type="GO" id="GO:1990904">
    <property type="term" value="C:ribonucleoprotein complex"/>
    <property type="evidence" value="ECO:0007669"/>
    <property type="project" value="UniProtKB-KW"/>
</dbReference>
<evidence type="ECO:0000256" key="15">
    <source>
        <dbReference type="SAM" id="MobiDB-lite"/>
    </source>
</evidence>
<dbReference type="GO" id="GO:0000502">
    <property type="term" value="C:proteasome complex"/>
    <property type="evidence" value="ECO:0007669"/>
    <property type="project" value="UniProtKB-KW"/>
</dbReference>
<feature type="transmembrane region" description="Helical" evidence="16">
    <location>
        <begin position="702"/>
        <end position="723"/>
    </location>
</feature>
<feature type="compositionally biased region" description="Basic and acidic residues" evidence="15">
    <location>
        <begin position="1392"/>
        <end position="1405"/>
    </location>
</feature>
<feature type="repeat" description="Solcar" evidence="14">
    <location>
        <begin position="620"/>
        <end position="726"/>
    </location>
</feature>
<dbReference type="InterPro" id="IPR003959">
    <property type="entry name" value="ATPase_AAA_core"/>
</dbReference>
<dbReference type="FunFam" id="1.10.8.60:FF:000009">
    <property type="entry name" value="26S protease regulatory subunit 6A"/>
    <property type="match status" value="1"/>
</dbReference>
<keyword evidence="19" id="KW-1185">Reference proteome</keyword>
<evidence type="ECO:0000256" key="10">
    <source>
        <dbReference type="ARBA" id="ARBA00022942"/>
    </source>
</evidence>
<dbReference type="GO" id="GO:0005739">
    <property type="term" value="C:mitochondrion"/>
    <property type="evidence" value="ECO:0007669"/>
    <property type="project" value="InterPro"/>
</dbReference>
<evidence type="ECO:0000256" key="4">
    <source>
        <dbReference type="ARBA" id="ARBA00006375"/>
    </source>
</evidence>
<feature type="repeat" description="Solcar" evidence="14">
    <location>
        <begin position="740"/>
        <end position="821"/>
    </location>
</feature>
<reference evidence="19" key="1">
    <citation type="journal article" date="2014" name="Nat. Genet.">
        <title>Genome of the human hookworm Necator americanus.</title>
        <authorList>
            <person name="Tang Y.T."/>
            <person name="Gao X."/>
            <person name="Rosa B.A."/>
            <person name="Abubucker S."/>
            <person name="Hallsworth-Pepin K."/>
            <person name="Martin J."/>
            <person name="Tyagi R."/>
            <person name="Heizer E."/>
            <person name="Zhang X."/>
            <person name="Bhonagiri-Palsikar V."/>
            <person name="Minx P."/>
            <person name="Warren W.C."/>
            <person name="Wang Q."/>
            <person name="Zhan B."/>
            <person name="Hotez P.J."/>
            <person name="Sternberg P.W."/>
            <person name="Dougall A."/>
            <person name="Gaze S.T."/>
            <person name="Mulvenna J."/>
            <person name="Sotillo J."/>
            <person name="Ranganathan S."/>
            <person name="Rabelo E.M."/>
            <person name="Wilson R.K."/>
            <person name="Felgner P.L."/>
            <person name="Bethony J."/>
            <person name="Hawdon J.M."/>
            <person name="Gasser R.B."/>
            <person name="Loukas A."/>
            <person name="Mitreva M."/>
        </authorList>
    </citation>
    <scope>NUCLEOTIDE SEQUENCE [LARGE SCALE GENOMIC DNA]</scope>
</reference>
<dbReference type="Pfam" id="PF00004">
    <property type="entry name" value="AAA"/>
    <property type="match status" value="1"/>
</dbReference>
<sequence>MATPQKAASAKGDTTTGAAPTEKMEVEEALDEEILRMAPEDLKSRTHLLDNEIRIMRSEVQRINHSVSTLKERIKENNERIKVNKTLPYLVSNVVELLDLEDNQEEEGANIDLDAHKTKCAVIKTSTRATYFLPVVGLVEPSELKPGDLVGVNKDSYLILEKLPAEYDSRVKAMEVDERPSEQYSDIGGCDKQIQELIEAVVLPMTHKDRFVNLGIHPPKGVLMYGPPGTGKTMMARAVAAQTKSTFLKLAGPQLVQMFIGDGAKLVRDAFALAKEKAPAIIFIDELDAIGTFLSFAHFFDSRVSLYDLGTKRFDSEKAGDREVQRTMLELLNQLDGFQPNDEIKVIAATNRIDVLDPALLRSGRLDRKIELPHPNEDARARIMQIHSRKMNVNKDVNFEELARCTDDFNGAQCKAVCVEAGMIALRRDATEVVHEDFMDAILEFEGKLLSYADSDVGKQYPLMVGTSSFSLFFRGRQLFLKWMSLPFEPLPHGREVEIRPRFPLPPGDDELLIVAGRSNQGVLKVIEWDHMDLSIFYPTALTRQYLGCAYRIVSTCCVEKSTAAPEATHSLQEHPGSVPIESVFKGFWVTVPQIGTSFIYTTVYEKLRAVLNQDLGVNSVAGISSLAGGAASLASQSIFVPTDIIAQYMMVYYKADKFISGNDKAVIEYVRNEKNPRLTLGLRFLRAIYKVDGLKGFYRGFFASALVYVPTCLVFWPVYYWVQDFCNWMRKGRVDRTGLLLLDQAVAATLGGVCSTICTNPMEMFRIRLQVHRTSYRDTLARMIRNEQHHIFTKGLTPRLISNSIYSCIVMVGYEIVKRFCVLPEYKDMVKCSAQQQRQKSPPNACKYAVSDVKVLNLFRFFVERSAVKSQYRVMSSDTSEATDFACKEKLLVIEWEHLNLWRFYPLALASSWSIRCFLYPMSVVKSRLQLQRQNNVYRGMRHAFTEILRVEGVGALYRGFWMTLPQLSASFLYSSTYEKVRDLLQVHVGIKNHSLVSALAGGIASPCAQLVFVPTDIVAQHMMVHNNPEAFGGSRKNVAVASAVRNDGLEGRYTLGLRVLRAVYKVDGLSGFYRGFLSAVMLYIPSTMVFWSTYYHALEVFRKIRVKVTEIQRGVKPMSPADVDNRNFFLDQAVSGSIGGIASACVTNPLEMLRIRLQVHRTNYTDTIRRLWKYEGSKVLTKHLKTILLFLMSGRRALSRFDRVNQWLQFARQWHIVDADHQDAFQLGKHVATHLAGKHKPIWHPETDCGDHVVVVNCRHVAMHGFDWKHTLFHFNKEYPRSKADIPAWQIHEYDPCRIMFLAVYKALGHNLIRRSHIQRLHLFPGTDMPEFIKENLGSQFFLFKLEQVQRVPRRSDEYSAEERAHFPKLLRFPANHIEEWERSIPNPGRYEKRNPYDKKEGK</sequence>
<feature type="region of interest" description="Disordered" evidence="15">
    <location>
        <begin position="1386"/>
        <end position="1405"/>
    </location>
</feature>
<evidence type="ECO:0000256" key="7">
    <source>
        <dbReference type="ARBA" id="ARBA00022692"/>
    </source>
</evidence>
<dbReference type="PANTHER" id="PTHR46314">
    <property type="entry name" value="SOLUTE CARRIER FAMILY 25 MEMBER 44"/>
    <property type="match status" value="1"/>
</dbReference>
<dbReference type="STRING" id="51031.W2T1I7"/>
<evidence type="ECO:0000256" key="16">
    <source>
        <dbReference type="SAM" id="Phobius"/>
    </source>
</evidence>
<dbReference type="InterPro" id="IPR003593">
    <property type="entry name" value="AAA+_ATPase"/>
</dbReference>
<feature type="region of interest" description="Disordered" evidence="15">
    <location>
        <begin position="1"/>
        <end position="25"/>
    </location>
</feature>
<feature type="transmembrane region" description="Helical" evidence="16">
    <location>
        <begin position="1073"/>
        <end position="1096"/>
    </location>
</feature>
<dbReference type="PANTHER" id="PTHR46314:SF2">
    <property type="entry name" value="SOLUTE CARRIER FAMILY 25 MEMBER 44"/>
    <property type="match status" value="1"/>
</dbReference>
<dbReference type="PROSITE" id="PS00674">
    <property type="entry name" value="AAA"/>
    <property type="match status" value="1"/>
</dbReference>
<dbReference type="KEGG" id="nai:NECAME_03839"/>
<dbReference type="HAMAP" id="MF_01366">
    <property type="entry name" value="Ribosomal_uL13"/>
    <property type="match status" value="1"/>
</dbReference>
<keyword evidence="16" id="KW-1133">Transmembrane helix</keyword>
<dbReference type="SUPFAM" id="SSF52161">
    <property type="entry name" value="Ribosomal protein L13"/>
    <property type="match status" value="1"/>
</dbReference>
<keyword evidence="13" id="KW-0687">Ribonucleoprotein</keyword>
<dbReference type="InterPro" id="IPR018108">
    <property type="entry name" value="MCP_transmembrane"/>
</dbReference>
<keyword evidence="7 14" id="KW-0812">Transmembrane</keyword>
<dbReference type="InterPro" id="IPR032501">
    <property type="entry name" value="Prot_ATP_ID_OB_2nd"/>
</dbReference>
<keyword evidence="10" id="KW-0647">Proteasome</keyword>
<dbReference type="InterPro" id="IPR005822">
    <property type="entry name" value="Ribosomal_uL13"/>
</dbReference>
<evidence type="ECO:0000313" key="18">
    <source>
        <dbReference type="EMBL" id="ETN75116.1"/>
    </source>
</evidence>
<evidence type="ECO:0000256" key="1">
    <source>
        <dbReference type="ARBA" id="ARBA00004141"/>
    </source>
</evidence>
<dbReference type="SMART" id="SM00382">
    <property type="entry name" value="AAA"/>
    <property type="match status" value="1"/>
</dbReference>
<dbReference type="Pfam" id="PF17862">
    <property type="entry name" value="AAA_lid_3"/>
    <property type="match status" value="1"/>
</dbReference>
<dbReference type="SUPFAM" id="SSF52540">
    <property type="entry name" value="P-loop containing nucleoside triphosphate hydrolases"/>
    <property type="match status" value="1"/>
</dbReference>
<comment type="similarity">
    <text evidence="4">Belongs to the mitochondrial carrier (TC 2.A.29) family.</text>
</comment>
<keyword evidence="6" id="KW-0963">Cytoplasm</keyword>
<keyword evidence="8" id="KW-0547">Nucleotide-binding</keyword>
<keyword evidence="12 14" id="KW-0472">Membrane</keyword>
<dbReference type="GO" id="GO:0005524">
    <property type="term" value="F:ATP binding"/>
    <property type="evidence" value="ECO:0007669"/>
    <property type="project" value="UniProtKB-KW"/>
</dbReference>
<gene>
    <name evidence="18" type="ORF">NECAME_03839</name>
</gene>
<dbReference type="InterPro" id="IPR003960">
    <property type="entry name" value="ATPase_AAA_CS"/>
</dbReference>
<evidence type="ECO:0000256" key="6">
    <source>
        <dbReference type="ARBA" id="ARBA00022490"/>
    </source>
</evidence>
<dbReference type="EMBL" id="KI660312">
    <property type="protein sequence ID" value="ETN75116.1"/>
    <property type="molecule type" value="Genomic_DNA"/>
</dbReference>
<dbReference type="Pfam" id="PF00153">
    <property type="entry name" value="Mito_carr"/>
    <property type="match status" value="5"/>
</dbReference>
<dbReference type="InterPro" id="IPR041569">
    <property type="entry name" value="AAA_lid_3"/>
</dbReference>
<dbReference type="FunFam" id="2.40.50.140:FF:000076">
    <property type="entry name" value="26S protease regulatory subunit 6A"/>
    <property type="match status" value="1"/>
</dbReference>
<dbReference type="GO" id="GO:0009083">
    <property type="term" value="P:branched-chain amino acid catabolic process"/>
    <property type="evidence" value="ECO:0007669"/>
    <property type="project" value="InterPro"/>
</dbReference>
<dbReference type="InterPro" id="IPR027417">
    <property type="entry name" value="P-loop_NTPase"/>
</dbReference>
<dbReference type="InterPro" id="IPR042164">
    <property type="entry name" value="SLC25A44"/>
</dbReference>
<comment type="similarity">
    <text evidence="3">Belongs to the universal ribosomal protein uL13 family.</text>
</comment>
<comment type="similarity">
    <text evidence="5">Belongs to the AAA ATPase family.</text>
</comment>
<evidence type="ECO:0000256" key="2">
    <source>
        <dbReference type="ARBA" id="ARBA00004496"/>
    </source>
</evidence>
<proteinExistence type="inferred from homology"/>
<dbReference type="Gene3D" id="1.10.8.60">
    <property type="match status" value="1"/>
</dbReference>
<feature type="repeat" description="Solcar" evidence="14">
    <location>
        <begin position="994"/>
        <end position="1102"/>
    </location>
</feature>
<dbReference type="GO" id="GO:0006412">
    <property type="term" value="P:translation"/>
    <property type="evidence" value="ECO:0007669"/>
    <property type="project" value="InterPro"/>
</dbReference>
<dbReference type="Gene3D" id="1.50.40.10">
    <property type="entry name" value="Mitochondrial carrier domain"/>
    <property type="match status" value="3"/>
</dbReference>
<dbReference type="FunFam" id="3.40.50.300:FF:000033">
    <property type="entry name" value="26S protease regulatory subunit 6B"/>
    <property type="match status" value="1"/>
</dbReference>
<dbReference type="InterPro" id="IPR012340">
    <property type="entry name" value="NA-bd_OB-fold"/>
</dbReference>
<evidence type="ECO:0000256" key="9">
    <source>
        <dbReference type="ARBA" id="ARBA00022840"/>
    </source>
</evidence>
<name>W2T1I7_NECAM</name>
<dbReference type="Pfam" id="PF16450">
    <property type="entry name" value="Prot_ATP_ID_OB_C"/>
    <property type="match status" value="1"/>
</dbReference>
<dbReference type="SUPFAM" id="SSF103506">
    <property type="entry name" value="Mitochondrial carrier"/>
    <property type="match status" value="2"/>
</dbReference>
<dbReference type="GO" id="GO:0016020">
    <property type="term" value="C:membrane"/>
    <property type="evidence" value="ECO:0007669"/>
    <property type="project" value="UniProtKB-SubCell"/>
</dbReference>
<dbReference type="GO" id="GO:0003735">
    <property type="term" value="F:structural constituent of ribosome"/>
    <property type="evidence" value="ECO:0007669"/>
    <property type="project" value="InterPro"/>
</dbReference>
<feature type="repeat" description="Solcar" evidence="14">
    <location>
        <begin position="899"/>
        <end position="985"/>
    </location>
</feature>
<dbReference type="Gene3D" id="2.40.50.140">
    <property type="entry name" value="Nucleic acid-binding proteins"/>
    <property type="match status" value="1"/>
</dbReference>